<sequence length="558" mass="61941">MWTQAPKSCILSALAIISLIISTFPSHIRSQNNASDYDLCSPFKCGNSTFSFPFSNVSGPRSCGLPGYHCTCYDEQSPGIIFSGKFFSVKGFYLSDRLITVVDTQLITQLTAGHCTSLNNLTIFSDYIAPLSLLPGTFNLTLISCPGPSREFLDKMVSNYTLGSSKKNWKKLGFILGVSIGSCFILLIIVLLVLAFRKRILPSFKMNNQSTEDRKNVEQFVKTYQSSLITNFSYSDIKKMTNGFREKLGEGGYGNVYKGRLLSAGRLVAVKLLQNSNNNGSDFVNEVATIGMIRHVNVIRLLGFSWNGSKQAVIYEYMPNGSLGDLLTNERLRLSLGSARMLEIATGIALGIEYLHNGCESRILHLDIKPQNVLLDENFNPKISDFGLAKIYSRSRSAVTMTCVRGTIGYIAPEIFMRKLGKPSHKSDVYSYGMLLLEMAGTKNTAELNLKSSSSEAYFPGWIHDLLVEGIQGNGRDQIELVVEDACILRKMVMVGLWCVQINPKDRPSMKRVVEMLSGNVDVIEMPPKPLFLSSRHHDSQHQIDIAFAESDTRADSH</sequence>
<keyword evidence="4 13" id="KW-0812">Transmembrane</keyword>
<dbReference type="EMBL" id="JARPOI010000017">
    <property type="protein sequence ID" value="KAJ9140764.1"/>
    <property type="molecule type" value="Genomic_DNA"/>
</dbReference>
<evidence type="ECO:0000256" key="8">
    <source>
        <dbReference type="ARBA" id="ARBA00022840"/>
    </source>
</evidence>
<protein>
    <recommendedName>
        <fullName evidence="15">Protein kinase domain-containing protein</fullName>
    </recommendedName>
</protein>
<keyword evidence="5 14" id="KW-0732">Signal</keyword>
<dbReference type="InterPro" id="IPR011009">
    <property type="entry name" value="Kinase-like_dom_sf"/>
</dbReference>
<comment type="subcellular location">
    <subcellularLocation>
        <location evidence="1">Membrane</location>
        <topology evidence="1">Single-pass type I membrane protein</topology>
    </subcellularLocation>
</comment>
<evidence type="ECO:0000256" key="13">
    <source>
        <dbReference type="SAM" id="Phobius"/>
    </source>
</evidence>
<keyword evidence="2" id="KW-0723">Serine/threonine-protein kinase</keyword>
<dbReference type="SUPFAM" id="SSF56112">
    <property type="entry name" value="Protein kinase-like (PK-like)"/>
    <property type="match status" value="1"/>
</dbReference>
<proteinExistence type="predicted"/>
<dbReference type="SMART" id="SM00220">
    <property type="entry name" value="S_TKc"/>
    <property type="match status" value="1"/>
</dbReference>
<dbReference type="Proteomes" id="UP001174677">
    <property type="component" value="Chromosome 17"/>
</dbReference>
<dbReference type="Gene3D" id="1.10.510.10">
    <property type="entry name" value="Transferase(Phosphotransferase) domain 1"/>
    <property type="match status" value="1"/>
</dbReference>
<evidence type="ECO:0000256" key="12">
    <source>
        <dbReference type="PROSITE-ProRule" id="PRU10141"/>
    </source>
</evidence>
<dbReference type="InterPro" id="IPR045874">
    <property type="entry name" value="LRK10/LRL21-25-like"/>
</dbReference>
<accession>A0ABQ9KLS7</accession>
<dbReference type="InterPro" id="IPR025287">
    <property type="entry name" value="WAK_GUB"/>
</dbReference>
<evidence type="ECO:0000256" key="7">
    <source>
        <dbReference type="ARBA" id="ARBA00022777"/>
    </source>
</evidence>
<evidence type="ECO:0000256" key="5">
    <source>
        <dbReference type="ARBA" id="ARBA00022729"/>
    </source>
</evidence>
<keyword evidence="9 13" id="KW-1133">Transmembrane helix</keyword>
<keyword evidence="17" id="KW-1185">Reference proteome</keyword>
<evidence type="ECO:0000259" key="15">
    <source>
        <dbReference type="PROSITE" id="PS50011"/>
    </source>
</evidence>
<evidence type="ECO:0000256" key="2">
    <source>
        <dbReference type="ARBA" id="ARBA00022527"/>
    </source>
</evidence>
<keyword evidence="8 12" id="KW-0067">ATP-binding</keyword>
<evidence type="ECO:0000256" key="9">
    <source>
        <dbReference type="ARBA" id="ARBA00022989"/>
    </source>
</evidence>
<keyword evidence="11" id="KW-0325">Glycoprotein</keyword>
<feature type="signal peptide" evidence="14">
    <location>
        <begin position="1"/>
        <end position="30"/>
    </location>
</feature>
<dbReference type="InterPro" id="IPR008271">
    <property type="entry name" value="Ser/Thr_kinase_AS"/>
</dbReference>
<gene>
    <name evidence="16" type="ORF">P3X46_031370</name>
</gene>
<feature type="chain" id="PRO_5045239954" description="Protein kinase domain-containing protein" evidence="14">
    <location>
        <begin position="31"/>
        <end position="558"/>
    </location>
</feature>
<dbReference type="InterPro" id="IPR017441">
    <property type="entry name" value="Protein_kinase_ATP_BS"/>
</dbReference>
<dbReference type="PROSITE" id="PS00107">
    <property type="entry name" value="PROTEIN_KINASE_ATP"/>
    <property type="match status" value="1"/>
</dbReference>
<feature type="binding site" evidence="12">
    <location>
        <position position="271"/>
    </location>
    <ligand>
        <name>ATP</name>
        <dbReference type="ChEBI" id="CHEBI:30616"/>
    </ligand>
</feature>
<dbReference type="Pfam" id="PF00069">
    <property type="entry name" value="Pkinase"/>
    <property type="match status" value="1"/>
</dbReference>
<comment type="caution">
    <text evidence="16">The sequence shown here is derived from an EMBL/GenBank/DDBJ whole genome shotgun (WGS) entry which is preliminary data.</text>
</comment>
<reference evidence="16" key="1">
    <citation type="journal article" date="2023" name="Plant Biotechnol. J.">
        <title>Chromosome-level wild Hevea brasiliensis genome provides new tools for genomic-assisted breeding and valuable loci to elevate rubber yield.</title>
        <authorList>
            <person name="Cheng H."/>
            <person name="Song X."/>
            <person name="Hu Y."/>
            <person name="Wu T."/>
            <person name="Yang Q."/>
            <person name="An Z."/>
            <person name="Feng S."/>
            <person name="Deng Z."/>
            <person name="Wu W."/>
            <person name="Zeng X."/>
            <person name="Tu M."/>
            <person name="Wang X."/>
            <person name="Huang H."/>
        </authorList>
    </citation>
    <scope>NUCLEOTIDE SEQUENCE</scope>
    <source>
        <strain evidence="16">MT/VB/25A 57/8</strain>
    </source>
</reference>
<dbReference type="PROSITE" id="PS50011">
    <property type="entry name" value="PROTEIN_KINASE_DOM"/>
    <property type="match status" value="1"/>
</dbReference>
<evidence type="ECO:0000256" key="4">
    <source>
        <dbReference type="ARBA" id="ARBA00022692"/>
    </source>
</evidence>
<dbReference type="Gene3D" id="3.30.200.20">
    <property type="entry name" value="Phosphorylase Kinase, domain 1"/>
    <property type="match status" value="1"/>
</dbReference>
<evidence type="ECO:0000256" key="3">
    <source>
        <dbReference type="ARBA" id="ARBA00022679"/>
    </source>
</evidence>
<keyword evidence="6 12" id="KW-0547">Nucleotide-binding</keyword>
<evidence type="ECO:0000256" key="14">
    <source>
        <dbReference type="SAM" id="SignalP"/>
    </source>
</evidence>
<organism evidence="16 17">
    <name type="scientific">Hevea brasiliensis</name>
    <name type="common">Para rubber tree</name>
    <name type="synonym">Siphonia brasiliensis</name>
    <dbReference type="NCBI Taxonomy" id="3981"/>
    <lineage>
        <taxon>Eukaryota</taxon>
        <taxon>Viridiplantae</taxon>
        <taxon>Streptophyta</taxon>
        <taxon>Embryophyta</taxon>
        <taxon>Tracheophyta</taxon>
        <taxon>Spermatophyta</taxon>
        <taxon>Magnoliopsida</taxon>
        <taxon>eudicotyledons</taxon>
        <taxon>Gunneridae</taxon>
        <taxon>Pentapetalae</taxon>
        <taxon>rosids</taxon>
        <taxon>fabids</taxon>
        <taxon>Malpighiales</taxon>
        <taxon>Euphorbiaceae</taxon>
        <taxon>Crotonoideae</taxon>
        <taxon>Micrandreae</taxon>
        <taxon>Hevea</taxon>
    </lineage>
</organism>
<evidence type="ECO:0000313" key="16">
    <source>
        <dbReference type="EMBL" id="KAJ9140764.1"/>
    </source>
</evidence>
<dbReference type="PROSITE" id="PS00108">
    <property type="entry name" value="PROTEIN_KINASE_ST"/>
    <property type="match status" value="1"/>
</dbReference>
<name>A0ABQ9KLS7_HEVBR</name>
<feature type="transmembrane region" description="Helical" evidence="13">
    <location>
        <begin position="172"/>
        <end position="196"/>
    </location>
</feature>
<evidence type="ECO:0000313" key="17">
    <source>
        <dbReference type="Proteomes" id="UP001174677"/>
    </source>
</evidence>
<dbReference type="InterPro" id="IPR000719">
    <property type="entry name" value="Prot_kinase_dom"/>
</dbReference>
<evidence type="ECO:0000256" key="1">
    <source>
        <dbReference type="ARBA" id="ARBA00004479"/>
    </source>
</evidence>
<keyword evidence="7" id="KW-0418">Kinase</keyword>
<feature type="domain" description="Protein kinase" evidence="15">
    <location>
        <begin position="242"/>
        <end position="532"/>
    </location>
</feature>
<evidence type="ECO:0000256" key="11">
    <source>
        <dbReference type="ARBA" id="ARBA00023180"/>
    </source>
</evidence>
<dbReference type="PANTHER" id="PTHR27009">
    <property type="entry name" value="RUST RESISTANCE KINASE LR10-RELATED"/>
    <property type="match status" value="1"/>
</dbReference>
<evidence type="ECO:0000256" key="10">
    <source>
        <dbReference type="ARBA" id="ARBA00023136"/>
    </source>
</evidence>
<keyword evidence="10 13" id="KW-0472">Membrane</keyword>
<dbReference type="Pfam" id="PF13947">
    <property type="entry name" value="GUB_WAK_bind"/>
    <property type="match status" value="1"/>
</dbReference>
<evidence type="ECO:0000256" key="6">
    <source>
        <dbReference type="ARBA" id="ARBA00022741"/>
    </source>
</evidence>
<keyword evidence="3" id="KW-0808">Transferase</keyword>